<evidence type="ECO:0000313" key="1">
    <source>
        <dbReference type="EMBL" id="KKZ64830.1"/>
    </source>
</evidence>
<dbReference type="VEuPathDB" id="FungiDB:EMCG_09278"/>
<dbReference type="EMBL" id="LCZI01000733">
    <property type="protein sequence ID" value="KKZ64830.1"/>
    <property type="molecule type" value="Genomic_DNA"/>
</dbReference>
<evidence type="ECO:0000313" key="2">
    <source>
        <dbReference type="Proteomes" id="UP000034164"/>
    </source>
</evidence>
<protein>
    <submittedName>
        <fullName evidence="1">Uncharacterized protein</fullName>
    </submittedName>
</protein>
<comment type="caution">
    <text evidence="1">The sequence shown here is derived from an EMBL/GenBank/DDBJ whole genome shotgun (WGS) entry which is preliminary data.</text>
</comment>
<name>A0A0G2I3N9_9EURO</name>
<accession>A0A0G2I3N9</accession>
<organism evidence="1 2">
    <name type="scientific">[Emmonsia] crescens</name>
    <dbReference type="NCBI Taxonomy" id="73230"/>
    <lineage>
        <taxon>Eukaryota</taxon>
        <taxon>Fungi</taxon>
        <taxon>Dikarya</taxon>
        <taxon>Ascomycota</taxon>
        <taxon>Pezizomycotina</taxon>
        <taxon>Eurotiomycetes</taxon>
        <taxon>Eurotiomycetidae</taxon>
        <taxon>Onygenales</taxon>
        <taxon>Ajellomycetaceae</taxon>
        <taxon>Emergomyces</taxon>
    </lineage>
</organism>
<dbReference type="OrthoDB" id="3827601at2759"/>
<reference evidence="2" key="1">
    <citation type="journal article" date="2015" name="PLoS Genet.">
        <title>The dynamic genome and transcriptome of the human fungal pathogen Blastomyces and close relative Emmonsia.</title>
        <authorList>
            <person name="Munoz J.F."/>
            <person name="Gauthier G.M."/>
            <person name="Desjardins C.A."/>
            <person name="Gallo J.E."/>
            <person name="Holder J."/>
            <person name="Sullivan T.D."/>
            <person name="Marty A.J."/>
            <person name="Carmen J.C."/>
            <person name="Chen Z."/>
            <person name="Ding L."/>
            <person name="Gujja S."/>
            <person name="Magrini V."/>
            <person name="Misas E."/>
            <person name="Mitreva M."/>
            <person name="Priest M."/>
            <person name="Saif S."/>
            <person name="Whiston E.A."/>
            <person name="Young S."/>
            <person name="Zeng Q."/>
            <person name="Goldman W.E."/>
            <person name="Mardis E.R."/>
            <person name="Taylor J.W."/>
            <person name="McEwen J.G."/>
            <person name="Clay O.K."/>
            <person name="Klein B.S."/>
            <person name="Cuomo C.A."/>
        </authorList>
    </citation>
    <scope>NUCLEOTIDE SEQUENCE [LARGE SCALE GENOMIC DNA]</scope>
    <source>
        <strain evidence="2">UAMH 3008</strain>
    </source>
</reference>
<gene>
    <name evidence="1" type="ORF">EMCG_09278</name>
</gene>
<dbReference type="AlphaFoldDB" id="A0A0G2I3N9"/>
<dbReference type="Proteomes" id="UP000034164">
    <property type="component" value="Unassembled WGS sequence"/>
</dbReference>
<proteinExistence type="predicted"/>
<sequence length="93" mass="9865">MTIDTIVKDGMTVTLSVATRTTNWIRSEVAIGPAGEVLKKSVTEWAGPLPSGTGDTLLWSASTRRVSENTAYPSSQIGASAATYKSACSEQWN</sequence>